<gene>
    <name evidence="1" type="ORF">DFH08DRAFT_722123</name>
</gene>
<feature type="non-terminal residue" evidence="1">
    <location>
        <position position="1"/>
    </location>
</feature>
<reference evidence="1" key="1">
    <citation type="submission" date="2023-03" db="EMBL/GenBank/DDBJ databases">
        <title>Massive genome expansion in bonnet fungi (Mycena s.s.) driven by repeated elements and novel gene families across ecological guilds.</title>
        <authorList>
            <consortium name="Lawrence Berkeley National Laboratory"/>
            <person name="Harder C.B."/>
            <person name="Miyauchi S."/>
            <person name="Viragh M."/>
            <person name="Kuo A."/>
            <person name="Thoen E."/>
            <person name="Andreopoulos B."/>
            <person name="Lu D."/>
            <person name="Skrede I."/>
            <person name="Drula E."/>
            <person name="Henrissat B."/>
            <person name="Morin E."/>
            <person name="Kohler A."/>
            <person name="Barry K."/>
            <person name="LaButti K."/>
            <person name="Morin E."/>
            <person name="Salamov A."/>
            <person name="Lipzen A."/>
            <person name="Mereny Z."/>
            <person name="Hegedus B."/>
            <person name="Baldrian P."/>
            <person name="Stursova M."/>
            <person name="Weitz H."/>
            <person name="Taylor A."/>
            <person name="Grigoriev I.V."/>
            <person name="Nagy L.G."/>
            <person name="Martin F."/>
            <person name="Kauserud H."/>
        </authorList>
    </citation>
    <scope>NUCLEOTIDE SEQUENCE</scope>
    <source>
        <strain evidence="1">CBHHK002</strain>
    </source>
</reference>
<evidence type="ECO:0000313" key="1">
    <source>
        <dbReference type="EMBL" id="KAJ7303577.1"/>
    </source>
</evidence>
<keyword evidence="2" id="KW-1185">Reference proteome</keyword>
<name>A0AAD6Z1N2_9AGAR</name>
<dbReference type="EMBL" id="JARIHO010000105">
    <property type="protein sequence ID" value="KAJ7303577.1"/>
    <property type="molecule type" value="Genomic_DNA"/>
</dbReference>
<dbReference type="AlphaFoldDB" id="A0AAD6Z1N2"/>
<sequence>QLIGDFTKIPDRVQTQTAKLDGLAVVNSKGISVECDTSHEEVVAALTELLPLPFNYFKTCEAEAEQPAWDLATPIKHKLLIVPSDSEWPDGLALGFNKGTGTAGY</sequence>
<organism evidence="1 2">
    <name type="scientific">Mycena albidolilacea</name>
    <dbReference type="NCBI Taxonomy" id="1033008"/>
    <lineage>
        <taxon>Eukaryota</taxon>
        <taxon>Fungi</taxon>
        <taxon>Dikarya</taxon>
        <taxon>Basidiomycota</taxon>
        <taxon>Agaricomycotina</taxon>
        <taxon>Agaricomycetes</taxon>
        <taxon>Agaricomycetidae</taxon>
        <taxon>Agaricales</taxon>
        <taxon>Marasmiineae</taxon>
        <taxon>Mycenaceae</taxon>
        <taxon>Mycena</taxon>
    </lineage>
</organism>
<dbReference type="Proteomes" id="UP001218218">
    <property type="component" value="Unassembled WGS sequence"/>
</dbReference>
<evidence type="ECO:0000313" key="2">
    <source>
        <dbReference type="Proteomes" id="UP001218218"/>
    </source>
</evidence>
<protein>
    <submittedName>
        <fullName evidence="1">Uncharacterized protein</fullName>
    </submittedName>
</protein>
<accession>A0AAD6Z1N2</accession>
<proteinExistence type="predicted"/>
<comment type="caution">
    <text evidence="1">The sequence shown here is derived from an EMBL/GenBank/DDBJ whole genome shotgun (WGS) entry which is preliminary data.</text>
</comment>